<proteinExistence type="predicted"/>
<dbReference type="SMART" id="SM00267">
    <property type="entry name" value="GGDEF"/>
    <property type="match status" value="1"/>
</dbReference>
<evidence type="ECO:0000313" key="4">
    <source>
        <dbReference type="EMBL" id="MCP8886606.1"/>
    </source>
</evidence>
<dbReference type="InterPro" id="IPR043128">
    <property type="entry name" value="Rev_trsase/Diguanyl_cyclase"/>
</dbReference>
<evidence type="ECO:0000259" key="3">
    <source>
        <dbReference type="PROSITE" id="PS50887"/>
    </source>
</evidence>
<name>A0A9Q4AN25_9HYPH</name>
<dbReference type="SUPFAM" id="SSF55073">
    <property type="entry name" value="Nucleotide cyclase"/>
    <property type="match status" value="1"/>
</dbReference>
<dbReference type="InterPro" id="IPR035965">
    <property type="entry name" value="PAS-like_dom_sf"/>
</dbReference>
<dbReference type="PROSITE" id="PS50112">
    <property type="entry name" value="PAS"/>
    <property type="match status" value="1"/>
</dbReference>
<dbReference type="NCBIfam" id="TIGR00254">
    <property type="entry name" value="GGDEF"/>
    <property type="match status" value="1"/>
</dbReference>
<dbReference type="InterPro" id="IPR000014">
    <property type="entry name" value="PAS"/>
</dbReference>
<dbReference type="Proteomes" id="UP001060275">
    <property type="component" value="Unassembled WGS sequence"/>
</dbReference>
<keyword evidence="5" id="KW-1185">Reference proteome</keyword>
<dbReference type="Pfam" id="PF00563">
    <property type="entry name" value="EAL"/>
    <property type="match status" value="1"/>
</dbReference>
<dbReference type="PROSITE" id="PS50883">
    <property type="entry name" value="EAL"/>
    <property type="match status" value="1"/>
</dbReference>
<comment type="caution">
    <text evidence="4">The sequence shown here is derived from an EMBL/GenBank/DDBJ whole genome shotgun (WGS) entry which is preliminary data.</text>
</comment>
<evidence type="ECO:0000313" key="5">
    <source>
        <dbReference type="Proteomes" id="UP001060275"/>
    </source>
</evidence>
<dbReference type="PANTHER" id="PTHR44757">
    <property type="entry name" value="DIGUANYLATE CYCLASE DGCP"/>
    <property type="match status" value="1"/>
</dbReference>
<dbReference type="SUPFAM" id="SSF141868">
    <property type="entry name" value="EAL domain-like"/>
    <property type="match status" value="1"/>
</dbReference>
<dbReference type="PROSITE" id="PS50887">
    <property type="entry name" value="GGDEF"/>
    <property type="match status" value="1"/>
</dbReference>
<dbReference type="Pfam" id="PF00990">
    <property type="entry name" value="GGDEF"/>
    <property type="match status" value="1"/>
</dbReference>
<dbReference type="Gene3D" id="3.30.70.270">
    <property type="match status" value="1"/>
</dbReference>
<feature type="domain" description="PAS" evidence="1">
    <location>
        <begin position="67"/>
        <end position="125"/>
    </location>
</feature>
<dbReference type="SMART" id="SM00052">
    <property type="entry name" value="EAL"/>
    <property type="match status" value="1"/>
</dbReference>
<dbReference type="CDD" id="cd01948">
    <property type="entry name" value="EAL"/>
    <property type="match status" value="1"/>
</dbReference>
<feature type="domain" description="GGDEF" evidence="3">
    <location>
        <begin position="210"/>
        <end position="344"/>
    </location>
</feature>
<dbReference type="SUPFAM" id="SSF55785">
    <property type="entry name" value="PYP-like sensor domain (PAS domain)"/>
    <property type="match status" value="1"/>
</dbReference>
<accession>A0A9Q4AN25</accession>
<dbReference type="InterPro" id="IPR029787">
    <property type="entry name" value="Nucleotide_cyclase"/>
</dbReference>
<evidence type="ECO:0000259" key="1">
    <source>
        <dbReference type="PROSITE" id="PS50112"/>
    </source>
</evidence>
<dbReference type="Pfam" id="PF00989">
    <property type="entry name" value="PAS"/>
    <property type="match status" value="1"/>
</dbReference>
<dbReference type="CDD" id="cd01949">
    <property type="entry name" value="GGDEF"/>
    <property type="match status" value="1"/>
</dbReference>
<protein>
    <submittedName>
        <fullName evidence="4">EAL domain-containing protein</fullName>
    </submittedName>
</protein>
<dbReference type="InterPro" id="IPR000160">
    <property type="entry name" value="GGDEF_dom"/>
</dbReference>
<dbReference type="AlphaFoldDB" id="A0A9Q4AN25"/>
<dbReference type="SMART" id="SM00091">
    <property type="entry name" value="PAS"/>
    <property type="match status" value="1"/>
</dbReference>
<dbReference type="RefSeq" id="WP_254673710.1">
    <property type="nucleotide sequence ID" value="NZ_JAMWDU010000002.1"/>
</dbReference>
<dbReference type="InterPro" id="IPR052155">
    <property type="entry name" value="Biofilm_reg_signaling"/>
</dbReference>
<dbReference type="InterPro" id="IPR001633">
    <property type="entry name" value="EAL_dom"/>
</dbReference>
<gene>
    <name evidence="4" type="ORF">NF348_05780</name>
</gene>
<dbReference type="PANTHER" id="PTHR44757:SF2">
    <property type="entry name" value="BIOFILM ARCHITECTURE MAINTENANCE PROTEIN MBAA"/>
    <property type="match status" value="1"/>
</dbReference>
<dbReference type="InterPro" id="IPR013767">
    <property type="entry name" value="PAS_fold"/>
</dbReference>
<dbReference type="CDD" id="cd00130">
    <property type="entry name" value="PAS"/>
    <property type="match status" value="1"/>
</dbReference>
<sequence>MSAYGIASLKADGARERRRFSWLSRRGRKAIAKRGLKKGHGKFSGAVLFLMEGHALSSLDCFSAASPDAMIVADADGLIRHWNAAAELMFGLSVEQAVGTSLDVIVPEQMRGAHSDGMRRLMAGGKPRVVGSVVEVTAQHVDGRQFPIEMSLAMWSENGALRFGAMIRDVSKRRANDDRLHHLAHYDQLTLLPNRTSFLEKLKQALSEQLPSTVMLVDLDRFKEVNDQLGHAAGDAVLVETALRIKRCAPAEIATVARLGGDEFAVLIQSSADPLRADFIAKMIRDELRRPFNVEGQVMWVGASLGIAFAPQHGGDAATLMGSSDLALYKAKAEGGDQICWFVPTLKAAASARRSQEAELRVAWEQRQFELYFQPQVALKDRKVVGAEALLRWNHPDRGVLQPGAFLETLEKSSLAAPMGRWVLEEACRQGAKWTAFSPNFMMGVNLFSSQFKADPLPAIVQSVLDLTGFPAHQLELEITENIMLNDGGASKGQLHALNDMGVGLAFDDYGTGYASLAFLKQYPITRLKIDRGFVSNLRAEGEDAAIVMAVIMLARRFGLAVIAEGVETKEQEELLRKWRCPQAQGYHYSKPIPAGDFEEQFFLTPDKQLTSQGR</sequence>
<dbReference type="InterPro" id="IPR035919">
    <property type="entry name" value="EAL_sf"/>
</dbReference>
<organism evidence="4 5">
    <name type="scientific">Devosia ureilytica</name>
    <dbReference type="NCBI Taxonomy" id="2952754"/>
    <lineage>
        <taxon>Bacteria</taxon>
        <taxon>Pseudomonadati</taxon>
        <taxon>Pseudomonadota</taxon>
        <taxon>Alphaproteobacteria</taxon>
        <taxon>Hyphomicrobiales</taxon>
        <taxon>Devosiaceae</taxon>
        <taxon>Devosia</taxon>
    </lineage>
</organism>
<dbReference type="Gene3D" id="3.20.20.450">
    <property type="entry name" value="EAL domain"/>
    <property type="match status" value="1"/>
</dbReference>
<dbReference type="Gene3D" id="3.30.450.20">
    <property type="entry name" value="PAS domain"/>
    <property type="match status" value="1"/>
</dbReference>
<dbReference type="GO" id="GO:0006355">
    <property type="term" value="P:regulation of DNA-templated transcription"/>
    <property type="evidence" value="ECO:0007669"/>
    <property type="project" value="InterPro"/>
</dbReference>
<dbReference type="EMBL" id="JAMWDU010000002">
    <property type="protein sequence ID" value="MCP8886606.1"/>
    <property type="molecule type" value="Genomic_DNA"/>
</dbReference>
<dbReference type="NCBIfam" id="TIGR00229">
    <property type="entry name" value="sensory_box"/>
    <property type="match status" value="1"/>
</dbReference>
<evidence type="ECO:0000259" key="2">
    <source>
        <dbReference type="PROSITE" id="PS50883"/>
    </source>
</evidence>
<reference evidence="4" key="1">
    <citation type="submission" date="2022-06" db="EMBL/GenBank/DDBJ databases">
        <title>Devosia sp. XJ19-45 genome assembly.</title>
        <authorList>
            <person name="Li B."/>
            <person name="Cai M."/>
            <person name="Nie G."/>
            <person name="Li W."/>
        </authorList>
    </citation>
    <scope>NUCLEOTIDE SEQUENCE</scope>
    <source>
        <strain evidence="4">XJ19-45</strain>
    </source>
</reference>
<feature type="domain" description="EAL" evidence="2">
    <location>
        <begin position="353"/>
        <end position="606"/>
    </location>
</feature>